<feature type="transmembrane region" description="Helical" evidence="1">
    <location>
        <begin position="29"/>
        <end position="51"/>
    </location>
</feature>
<comment type="caution">
    <text evidence="3">The sequence shown here is derived from an EMBL/GenBank/DDBJ whole genome shotgun (WGS) entry which is preliminary data.</text>
</comment>
<keyword evidence="1" id="KW-0812">Transmembrane</keyword>
<feature type="transmembrane region" description="Helical" evidence="1">
    <location>
        <begin position="135"/>
        <end position="157"/>
    </location>
</feature>
<dbReference type="Pfam" id="PF13796">
    <property type="entry name" value="Sensor"/>
    <property type="match status" value="1"/>
</dbReference>
<dbReference type="Proteomes" id="UP001589896">
    <property type="component" value="Unassembled WGS sequence"/>
</dbReference>
<protein>
    <submittedName>
        <fullName evidence="3">Sensor domain-containing protein</fullName>
    </submittedName>
</protein>
<evidence type="ECO:0000259" key="2">
    <source>
        <dbReference type="Pfam" id="PF13796"/>
    </source>
</evidence>
<keyword evidence="1" id="KW-1133">Transmembrane helix</keyword>
<organism evidence="3 4">
    <name type="scientific">Lysobacter korlensis</name>
    <dbReference type="NCBI Taxonomy" id="553636"/>
    <lineage>
        <taxon>Bacteria</taxon>
        <taxon>Pseudomonadati</taxon>
        <taxon>Pseudomonadota</taxon>
        <taxon>Gammaproteobacteria</taxon>
        <taxon>Lysobacterales</taxon>
        <taxon>Lysobacteraceae</taxon>
        <taxon>Lysobacter</taxon>
    </lineage>
</organism>
<keyword evidence="4" id="KW-1185">Reference proteome</keyword>
<accession>A0ABV6S0N6</accession>
<dbReference type="InterPro" id="IPR025828">
    <property type="entry name" value="Put_sensor_dom"/>
</dbReference>
<dbReference type="EMBL" id="JBHLTG010000018">
    <property type="protein sequence ID" value="MFC0682790.1"/>
    <property type="molecule type" value="Genomic_DNA"/>
</dbReference>
<evidence type="ECO:0000313" key="4">
    <source>
        <dbReference type="Proteomes" id="UP001589896"/>
    </source>
</evidence>
<evidence type="ECO:0000256" key="1">
    <source>
        <dbReference type="SAM" id="Phobius"/>
    </source>
</evidence>
<name>A0ABV6S0N6_9GAMM</name>
<evidence type="ECO:0000313" key="3">
    <source>
        <dbReference type="EMBL" id="MFC0682790.1"/>
    </source>
</evidence>
<feature type="transmembrane region" description="Helical" evidence="1">
    <location>
        <begin position="194"/>
        <end position="222"/>
    </location>
</feature>
<proteinExistence type="predicted"/>
<gene>
    <name evidence="3" type="ORF">ACFFGH_33580</name>
</gene>
<dbReference type="RefSeq" id="WP_386677149.1">
    <property type="nucleotide sequence ID" value="NZ_JBHLTG010000018.1"/>
</dbReference>
<sequence>MSNVVQPAEHRPEIGRRVLRTLRRMLSELGFLLPSLPIAILGCSLIVSLFAVGVGTVLTFVGVFLLIGALVAARWFGMVEVARLRLAGRRDVPQPTPAVNGAEAGVVSRLKRVLTDRQYWSSLLHGAILNPMVSIFSWTVTVAWLAVGLGGASHWIWSQYAPDPERDSELSTVLANWLQPHAAGWVNAAAADDLLWAAAGAAFLLTLPLVTRGLVALHAFAARGTLAGSRLRPSATH</sequence>
<keyword evidence="1" id="KW-0472">Membrane</keyword>
<reference evidence="3 4" key="1">
    <citation type="submission" date="2024-09" db="EMBL/GenBank/DDBJ databases">
        <authorList>
            <person name="Sun Q."/>
            <person name="Mori K."/>
        </authorList>
    </citation>
    <scope>NUCLEOTIDE SEQUENCE [LARGE SCALE GENOMIC DNA]</scope>
    <source>
        <strain evidence="3 4">KCTC 23076</strain>
    </source>
</reference>
<feature type="transmembrane region" description="Helical" evidence="1">
    <location>
        <begin position="57"/>
        <end position="76"/>
    </location>
</feature>
<feature type="domain" description="Putative sensor" evidence="2">
    <location>
        <begin position="31"/>
        <end position="224"/>
    </location>
</feature>